<dbReference type="GO" id="GO:0061630">
    <property type="term" value="F:ubiquitin protein ligase activity"/>
    <property type="evidence" value="ECO:0007669"/>
    <property type="project" value="UniProtKB-EC"/>
</dbReference>
<keyword evidence="12" id="KW-0472">Membrane</keyword>
<dbReference type="GO" id="GO:0016567">
    <property type="term" value="P:protein ubiquitination"/>
    <property type="evidence" value="ECO:0007669"/>
    <property type="project" value="InterPro"/>
</dbReference>
<evidence type="ECO:0000313" key="15">
    <source>
        <dbReference type="Proteomes" id="UP000287651"/>
    </source>
</evidence>
<keyword evidence="6" id="KW-0812">Transmembrane</keyword>
<comment type="caution">
    <text evidence="14">The sequence shown here is derived from an EMBL/GenBank/DDBJ whole genome shotgun (WGS) entry which is preliminary data.</text>
</comment>
<keyword evidence="5" id="KW-0808">Transferase</keyword>
<keyword evidence="8" id="KW-0863">Zinc-finger</keyword>
<evidence type="ECO:0000313" key="14">
    <source>
        <dbReference type="EMBL" id="RRT32818.1"/>
    </source>
</evidence>
<name>A0A426X019_ENSVE</name>
<feature type="region of interest" description="Disordered" evidence="13">
    <location>
        <begin position="198"/>
        <end position="224"/>
    </location>
</feature>
<organism evidence="14 15">
    <name type="scientific">Ensete ventricosum</name>
    <name type="common">Abyssinian banana</name>
    <name type="synonym">Musa ensete</name>
    <dbReference type="NCBI Taxonomy" id="4639"/>
    <lineage>
        <taxon>Eukaryota</taxon>
        <taxon>Viridiplantae</taxon>
        <taxon>Streptophyta</taxon>
        <taxon>Embryophyta</taxon>
        <taxon>Tracheophyta</taxon>
        <taxon>Spermatophyta</taxon>
        <taxon>Magnoliopsida</taxon>
        <taxon>Liliopsida</taxon>
        <taxon>Zingiberales</taxon>
        <taxon>Musaceae</taxon>
        <taxon>Ensete</taxon>
    </lineage>
</organism>
<keyword evidence="7" id="KW-0479">Metal-binding</keyword>
<evidence type="ECO:0000256" key="4">
    <source>
        <dbReference type="ARBA" id="ARBA00012483"/>
    </source>
</evidence>
<evidence type="ECO:0000256" key="1">
    <source>
        <dbReference type="ARBA" id="ARBA00000900"/>
    </source>
</evidence>
<evidence type="ECO:0000256" key="8">
    <source>
        <dbReference type="ARBA" id="ARBA00022771"/>
    </source>
</evidence>
<dbReference type="AlphaFoldDB" id="A0A426X019"/>
<evidence type="ECO:0000256" key="13">
    <source>
        <dbReference type="SAM" id="MobiDB-lite"/>
    </source>
</evidence>
<proteinExistence type="predicted"/>
<dbReference type="EMBL" id="AMZH03030626">
    <property type="protein sequence ID" value="RRT32818.1"/>
    <property type="molecule type" value="Genomic_DNA"/>
</dbReference>
<evidence type="ECO:0000256" key="5">
    <source>
        <dbReference type="ARBA" id="ARBA00022679"/>
    </source>
</evidence>
<evidence type="ECO:0000256" key="6">
    <source>
        <dbReference type="ARBA" id="ARBA00022692"/>
    </source>
</evidence>
<evidence type="ECO:0000256" key="11">
    <source>
        <dbReference type="ARBA" id="ARBA00022989"/>
    </source>
</evidence>
<dbReference type="EC" id="2.3.2.27" evidence="4"/>
<evidence type="ECO:0000256" key="2">
    <source>
        <dbReference type="ARBA" id="ARBA00004167"/>
    </source>
</evidence>
<evidence type="ECO:0000256" key="3">
    <source>
        <dbReference type="ARBA" id="ARBA00004906"/>
    </source>
</evidence>
<dbReference type="GO" id="GO:0008270">
    <property type="term" value="F:zinc ion binding"/>
    <property type="evidence" value="ECO:0007669"/>
    <property type="project" value="UniProtKB-KW"/>
</dbReference>
<evidence type="ECO:0000256" key="10">
    <source>
        <dbReference type="ARBA" id="ARBA00022833"/>
    </source>
</evidence>
<keyword evidence="9" id="KW-0833">Ubl conjugation pathway</keyword>
<gene>
    <name evidence="14" type="ORF">B296_00046396</name>
</gene>
<dbReference type="Proteomes" id="UP000287651">
    <property type="component" value="Unassembled WGS sequence"/>
</dbReference>
<dbReference type="InterPro" id="IPR044600">
    <property type="entry name" value="ATL1/ATL16-like"/>
</dbReference>
<accession>A0A426X019</accession>
<dbReference type="PANTHER" id="PTHR46913">
    <property type="entry name" value="RING-H2 FINGER PROTEIN ATL16"/>
    <property type="match status" value="1"/>
</dbReference>
<sequence>MVLPLGSHLVPRVPSHSSLFYSEKSLSMTNLNDCRISLNPLLLSLPFFKPYNLRQASSSIPSLDGSKSKATCNWPTSTANLFLHLHRHLPCLSHQSPPSSSSSVTTSSSSSAGVAAASSAACSPQFIPAVEAATTCLQSSTPWPLKSAGWSRRSSFNARCPLCRSEVTSTAHLATDHVVVLPHRQDQLGENMVTQVRDEVSNQTPGATAAAPSPSTRKKGRKHLKAGSLGDECIDVRSEKEEQFHVQLVRRSVSMDSSNDRQLHVSVQEILRQNPHHLQEAGSRQQEQWKNPTTAILLGQLEHQKLGTRSKDRCMTTNLSTASSCSGDGAST</sequence>
<protein>
    <recommendedName>
        <fullName evidence="4">RING-type E3 ubiquitin transferase</fullName>
        <ecNumber evidence="4">2.3.2.27</ecNumber>
    </recommendedName>
</protein>
<comment type="subcellular location">
    <subcellularLocation>
        <location evidence="2">Membrane</location>
        <topology evidence="2">Single-pass membrane protein</topology>
    </subcellularLocation>
</comment>
<evidence type="ECO:0000256" key="7">
    <source>
        <dbReference type="ARBA" id="ARBA00022723"/>
    </source>
</evidence>
<dbReference type="GO" id="GO:0016020">
    <property type="term" value="C:membrane"/>
    <property type="evidence" value="ECO:0007669"/>
    <property type="project" value="UniProtKB-SubCell"/>
</dbReference>
<dbReference type="PANTHER" id="PTHR46913:SF1">
    <property type="entry name" value="RING-H2 FINGER PROTEIN ATL16"/>
    <property type="match status" value="1"/>
</dbReference>
<comment type="catalytic activity">
    <reaction evidence="1">
        <text>S-ubiquitinyl-[E2 ubiquitin-conjugating enzyme]-L-cysteine + [acceptor protein]-L-lysine = [E2 ubiquitin-conjugating enzyme]-L-cysteine + N(6)-ubiquitinyl-[acceptor protein]-L-lysine.</text>
        <dbReference type="EC" id="2.3.2.27"/>
    </reaction>
</comment>
<evidence type="ECO:0000256" key="9">
    <source>
        <dbReference type="ARBA" id="ARBA00022786"/>
    </source>
</evidence>
<keyword evidence="11" id="KW-1133">Transmembrane helix</keyword>
<keyword evidence="10" id="KW-0862">Zinc</keyword>
<reference evidence="14 15" key="1">
    <citation type="journal article" date="2014" name="Agronomy (Basel)">
        <title>A Draft Genome Sequence for Ensete ventricosum, the Drought-Tolerant Tree Against Hunger.</title>
        <authorList>
            <person name="Harrison J."/>
            <person name="Moore K.A."/>
            <person name="Paszkiewicz K."/>
            <person name="Jones T."/>
            <person name="Grant M."/>
            <person name="Ambacheew D."/>
            <person name="Muzemil S."/>
            <person name="Studholme D.J."/>
        </authorList>
    </citation>
    <scope>NUCLEOTIDE SEQUENCE [LARGE SCALE GENOMIC DNA]</scope>
</reference>
<comment type="pathway">
    <text evidence="3">Protein modification; protein ubiquitination.</text>
</comment>
<evidence type="ECO:0000256" key="12">
    <source>
        <dbReference type="ARBA" id="ARBA00023136"/>
    </source>
</evidence>